<accession>A0A097EXH2</accession>
<reference evidence="2 3" key="1">
    <citation type="submission" date="2014-09" db="EMBL/GenBank/DDBJ databases">
        <authorList>
            <person name="Lapin J.S."/>
            <person name="Pope W.H."/>
            <person name="Hua J."/>
            <person name="Ford M.E."/>
            <person name="Conway J.F."/>
            <person name="Hatfull G.F."/>
            <person name="Hendrix R.W."/>
        </authorList>
    </citation>
    <scope>NUCLEOTIDE SEQUENCE [LARGE SCALE GENOMIC DNA]</scope>
</reference>
<keyword evidence="1" id="KW-1133">Transmembrane helix</keyword>
<feature type="transmembrane region" description="Helical" evidence="1">
    <location>
        <begin position="41"/>
        <end position="61"/>
    </location>
</feature>
<sequence>MLLVYSTRFWISFIVLSLIGFGLSILFSWDELGTWYYEVPWYMKIAPCYAALFVSFLIVVFSED</sequence>
<organism evidence="2 3">
    <name type="scientific">Escherichia phage 121Q</name>
    <dbReference type="NCBI Taxonomy" id="1555202"/>
    <lineage>
        <taxon>Viruses</taxon>
        <taxon>Duplodnaviria</taxon>
        <taxon>Heunggongvirae</taxon>
        <taxon>Uroviricota</taxon>
        <taxon>Caudoviricetes</taxon>
        <taxon>Asteriusvirus</taxon>
        <taxon>Asteriusvirus av121Q</taxon>
    </lineage>
</organism>
<proteinExistence type="predicted"/>
<evidence type="ECO:0000313" key="2">
    <source>
        <dbReference type="EMBL" id="AIT14108.1"/>
    </source>
</evidence>
<dbReference type="EMBL" id="KM507819">
    <property type="protein sequence ID" value="AIT14108.1"/>
    <property type="molecule type" value="Genomic_DNA"/>
</dbReference>
<evidence type="ECO:0000256" key="1">
    <source>
        <dbReference type="SAM" id="Phobius"/>
    </source>
</evidence>
<dbReference type="Proteomes" id="UP000029889">
    <property type="component" value="Segment"/>
</dbReference>
<protein>
    <submittedName>
        <fullName evidence="2">Uncharacterized protein</fullName>
    </submittedName>
</protein>
<gene>
    <name evidence="2" type="primary">218</name>
    <name evidence="2" type="ORF">PBI_121Q_218</name>
</gene>
<evidence type="ECO:0000313" key="3">
    <source>
        <dbReference type="Proteomes" id="UP000029889"/>
    </source>
</evidence>
<name>A0A097EXH2_9CAUD</name>
<keyword evidence="1" id="KW-0812">Transmembrane</keyword>
<feature type="transmembrane region" description="Helical" evidence="1">
    <location>
        <begin position="9"/>
        <end position="29"/>
    </location>
</feature>
<dbReference type="RefSeq" id="YP_009101805.1">
    <property type="nucleotide sequence ID" value="NC_025447.1"/>
</dbReference>
<dbReference type="GeneID" id="22111258"/>
<dbReference type="KEGG" id="vg:22111258"/>
<keyword evidence="3" id="KW-1185">Reference proteome</keyword>
<keyword evidence="1" id="KW-0472">Membrane</keyword>